<dbReference type="InterPro" id="IPR020845">
    <property type="entry name" value="AMP-binding_CS"/>
</dbReference>
<evidence type="ECO:0000259" key="1">
    <source>
        <dbReference type="Pfam" id="PF00501"/>
    </source>
</evidence>
<name>A0A2R4XKX1_9BURK</name>
<dbReference type="Gene3D" id="3.40.50.12780">
    <property type="entry name" value="N-terminal domain of ligase-like"/>
    <property type="match status" value="1"/>
</dbReference>
<dbReference type="Gene3D" id="3.30.300.30">
    <property type="match status" value="1"/>
</dbReference>
<proteinExistence type="predicted"/>
<dbReference type="PROSITE" id="PS00455">
    <property type="entry name" value="AMP_BINDING"/>
    <property type="match status" value="1"/>
</dbReference>
<keyword evidence="3" id="KW-1185">Reference proteome</keyword>
<accession>A0A2R4XKX1</accession>
<organism evidence="2 3">
    <name type="scientific">Orrella marina</name>
    <dbReference type="NCBI Taxonomy" id="2163011"/>
    <lineage>
        <taxon>Bacteria</taxon>
        <taxon>Pseudomonadati</taxon>
        <taxon>Pseudomonadota</taxon>
        <taxon>Betaproteobacteria</taxon>
        <taxon>Burkholderiales</taxon>
        <taxon>Alcaligenaceae</taxon>
        <taxon>Orrella</taxon>
    </lineage>
</organism>
<dbReference type="InterPro" id="IPR000873">
    <property type="entry name" value="AMP-dep_synth/lig_dom"/>
</dbReference>
<dbReference type="KEGG" id="boz:DBV39_12855"/>
<feature type="domain" description="AMP-dependent synthetase/ligase" evidence="1">
    <location>
        <begin position="24"/>
        <end position="371"/>
    </location>
</feature>
<dbReference type="AlphaFoldDB" id="A0A2R4XKX1"/>
<reference evidence="2 3" key="1">
    <citation type="submission" date="2018-04" db="EMBL/GenBank/DDBJ databases">
        <title>Bordetella sp. HZ20 isolated from seawater.</title>
        <authorList>
            <person name="Sun C."/>
        </authorList>
    </citation>
    <scope>NUCLEOTIDE SEQUENCE [LARGE SCALE GENOMIC DNA]</scope>
    <source>
        <strain evidence="2 3">HZ20</strain>
    </source>
</reference>
<sequence length="526" mass="57524">MASQLPDGTGVSQIGWSASLRTLADQYDQFVAVSDALGHTLTYSDLSRQAHSIAHFLLDSLGVQPGLPVATLLPNSVTAVWVSYGVRMTGAAEVPVGWSSTVEEIAWCAQLSGFRTVLTLSEREAELRQAGLDPICVDSLATATNDTQLAAVDDSKPGRILFTSGTTGKPKGVLYSHARRWGGEQLLKATLPFVPHPGERIILMTPFVHGSSLLTYAWCDHGAHVVLLDGVREQDLVRELADPSVRAIFAPPTVLAKITTLFEGQQFRHIKCVFTGTQPLTQLVYKRAREMFGPVVRITYGKSECVNPITVLTPEQTEAYYGAETMPPGACVGYPSPGVEIRIESAPPEPGQEQEERDGEIWLRARQMSHGMITEQGFKAHEPDGWHQTGDLGHLDSQGRLVLTGRVADVIKTGGYRVNPDEIEALLTGWSSGMQISVTSLPSDYWGEIIVAVAEMPQSDWQEVIAERVQGLSRHKRPRLCVTLDSLPRNPQGKVNRRQVRAQVLAHYVLEDGPYPVLMARDATLP</sequence>
<dbReference type="PANTHER" id="PTHR43201">
    <property type="entry name" value="ACYL-COA SYNTHETASE"/>
    <property type="match status" value="1"/>
</dbReference>
<dbReference type="GO" id="GO:0031956">
    <property type="term" value="F:medium-chain fatty acid-CoA ligase activity"/>
    <property type="evidence" value="ECO:0007669"/>
    <property type="project" value="TreeGrafter"/>
</dbReference>
<evidence type="ECO:0000313" key="2">
    <source>
        <dbReference type="EMBL" id="AWB34448.1"/>
    </source>
</evidence>
<protein>
    <submittedName>
        <fullName evidence="2">Long-chain fatty acid--CoA ligase</fullName>
    </submittedName>
</protein>
<dbReference type="PANTHER" id="PTHR43201:SF32">
    <property type="entry name" value="2-SUCCINYLBENZOATE--COA LIGASE, CHLOROPLASTIC_PEROXISOMAL"/>
    <property type="match status" value="1"/>
</dbReference>
<dbReference type="Proteomes" id="UP000244571">
    <property type="component" value="Chromosome"/>
</dbReference>
<dbReference type="OrthoDB" id="9763207at2"/>
<dbReference type="Pfam" id="PF00501">
    <property type="entry name" value="AMP-binding"/>
    <property type="match status" value="1"/>
</dbReference>
<gene>
    <name evidence="2" type="ORF">DBV39_12855</name>
</gene>
<dbReference type="EMBL" id="CP028901">
    <property type="protein sequence ID" value="AWB34448.1"/>
    <property type="molecule type" value="Genomic_DNA"/>
</dbReference>
<dbReference type="RefSeq" id="WP_108621864.1">
    <property type="nucleotide sequence ID" value="NZ_CP028901.1"/>
</dbReference>
<dbReference type="InterPro" id="IPR045851">
    <property type="entry name" value="AMP-bd_C_sf"/>
</dbReference>
<evidence type="ECO:0000313" key="3">
    <source>
        <dbReference type="Proteomes" id="UP000244571"/>
    </source>
</evidence>
<keyword evidence="2" id="KW-0436">Ligase</keyword>
<dbReference type="InterPro" id="IPR042099">
    <property type="entry name" value="ANL_N_sf"/>
</dbReference>
<dbReference type="GO" id="GO:0006631">
    <property type="term" value="P:fatty acid metabolic process"/>
    <property type="evidence" value="ECO:0007669"/>
    <property type="project" value="TreeGrafter"/>
</dbReference>
<dbReference type="SUPFAM" id="SSF56801">
    <property type="entry name" value="Acetyl-CoA synthetase-like"/>
    <property type="match status" value="1"/>
</dbReference>